<keyword evidence="2" id="KW-1185">Reference proteome</keyword>
<name>A0AA85JPG9_TRIRE</name>
<dbReference type="Proteomes" id="UP000050795">
    <property type="component" value="Unassembled WGS sequence"/>
</dbReference>
<evidence type="ECO:0000313" key="3">
    <source>
        <dbReference type="WBParaSite" id="TREG1_3250.1"/>
    </source>
</evidence>
<accession>A0AA85JPG9</accession>
<protein>
    <recommendedName>
        <fullName evidence="1">Helix-turn-helix domain-containing protein</fullName>
    </recommendedName>
</protein>
<reference evidence="2" key="1">
    <citation type="submission" date="2022-06" db="EMBL/GenBank/DDBJ databases">
        <authorList>
            <person name="Berger JAMES D."/>
            <person name="Berger JAMES D."/>
        </authorList>
    </citation>
    <scope>NUCLEOTIDE SEQUENCE [LARGE SCALE GENOMIC DNA]</scope>
</reference>
<reference evidence="3" key="2">
    <citation type="submission" date="2023-11" db="UniProtKB">
        <authorList>
            <consortium name="WormBaseParasite"/>
        </authorList>
    </citation>
    <scope>IDENTIFICATION</scope>
</reference>
<dbReference type="PANTHER" id="PTHR21301:SF10">
    <property type="entry name" value="REVERSE TRANSCRIPTASE DOMAIN-CONTAINING PROTEIN"/>
    <property type="match status" value="1"/>
</dbReference>
<dbReference type="PANTHER" id="PTHR21301">
    <property type="entry name" value="REVERSE TRANSCRIPTASE"/>
    <property type="match status" value="1"/>
</dbReference>
<dbReference type="InterPro" id="IPR058912">
    <property type="entry name" value="HTH_animal"/>
</dbReference>
<proteinExistence type="predicted"/>
<evidence type="ECO:0000259" key="1">
    <source>
        <dbReference type="Pfam" id="PF26215"/>
    </source>
</evidence>
<sequence>MDDTFLIMKNEKEAKSILDKFNEVHTAINFTIETEKESSIPFLDVFMTRKEDGSIRRSVYRKPTSTGQYTHFLSFVPLKYKRNLIKCLVHRARAICSDECLDEELNNIKRLLSENGYPEKFIDKNMNLKPKQPKLPTVPKKALFFQMQFLGDNTSEILTQRIRNAVKRAFPAAELRCIFKTTSLLRSGVKDKLPNFASSMCIYQFNCSCGASYIGRTIRRVSRRISEHHPAWLSKGQTKSIRSAILAHLVDTEHRIDVNQAFRVIYRIPTNLNFALRVRLLNIAEAVGIHIKKPNLCVQKKLVQTLSLPWPSRFE</sequence>
<feature type="domain" description="Helix-turn-helix" evidence="1">
    <location>
        <begin position="68"/>
        <end position="127"/>
    </location>
</feature>
<dbReference type="WBParaSite" id="TREG1_3250.1">
    <property type="protein sequence ID" value="TREG1_3250.1"/>
    <property type="gene ID" value="TREG1_3250"/>
</dbReference>
<dbReference type="AlphaFoldDB" id="A0AA85JPG9"/>
<dbReference type="Pfam" id="PF26215">
    <property type="entry name" value="HTH_animal"/>
    <property type="match status" value="1"/>
</dbReference>
<evidence type="ECO:0000313" key="2">
    <source>
        <dbReference type="Proteomes" id="UP000050795"/>
    </source>
</evidence>
<organism evidence="2 3">
    <name type="scientific">Trichobilharzia regenti</name>
    <name type="common">Nasal bird schistosome</name>
    <dbReference type="NCBI Taxonomy" id="157069"/>
    <lineage>
        <taxon>Eukaryota</taxon>
        <taxon>Metazoa</taxon>
        <taxon>Spiralia</taxon>
        <taxon>Lophotrochozoa</taxon>
        <taxon>Platyhelminthes</taxon>
        <taxon>Trematoda</taxon>
        <taxon>Digenea</taxon>
        <taxon>Strigeidida</taxon>
        <taxon>Schistosomatoidea</taxon>
        <taxon>Schistosomatidae</taxon>
        <taxon>Trichobilharzia</taxon>
    </lineage>
</organism>